<feature type="compositionally biased region" description="Polar residues" evidence="4">
    <location>
        <begin position="169"/>
        <end position="181"/>
    </location>
</feature>
<feature type="domain" description="CRC" evidence="5">
    <location>
        <begin position="559"/>
        <end position="668"/>
    </location>
</feature>
<feature type="compositionally biased region" description="Low complexity" evidence="4">
    <location>
        <begin position="21"/>
        <end position="72"/>
    </location>
</feature>
<evidence type="ECO:0000256" key="2">
    <source>
        <dbReference type="ARBA" id="ARBA00007267"/>
    </source>
</evidence>
<sequence length="792" mass="82993">MDPPSSLRPPAIATGQKSRRMSSPTPTRRSSAHSSPALASATPPLSPFASFATHNLSPLSSSSGDPSPADVSKTPQNSLSRRPVSGYNYSHHASFSVGDGETPSGNDSVRHSSDPDHHHHFFPSSPAPLHLQNPSASLFEEAEETNTIETHMAEISNRTKDGPGIVSAASISPQHGRSTSSSRRDLRASILNTVASTNSPLISSPSSSSSSSSPHDSSSTNQQQQAPPPTSSLPHQPSSATTISPQPSFALPLTSSVASSSHTPPLQNRVNRVSPPNSNKNSPFPPQALLPTSSPHHRRMMSPPAIPSHLGKTGEAGWSSALGTRGGVSAIRGLRSPPNLLPSPNTPTRQKLNSRGPTPDMVTRFNLESSLMGMEDERQMVEISSVNPADADMCLVAALQGGVIGSPHPGMKKVVWGGGNAEDEEGEEDGDGFPNSGIDNMFSDDDENDSEKRGGEIDDKTLAASLGVRVGGEGGSGDGGVRGVRPGGPRMGNDKVGVGGRLPRRVPLIGVKKKKGKSHKALTSPAFSTPPAQPIYVGEVLANDQEHAMRLVREGRAAEESWCKCRKSRCLKLYCDCFQAGSVCKASCGCVDCLNTDIHSAPDGIRTNAVINALLRRPDAFSKRVKELGNGCGCKNSGCLKKYCECFREGKPCDHAVCKCQGCKNHAGFKPTVKGRKGEGVAKSATMATRAAVGIMGEGEGDEEVGEWGLTPPPISVEEINAANKGSEVEGVEEEEGEEDKSKSKSHGMVVNGNVSPSCSLSPTAVQTAKRRKTSVITPPGARGVKGGRGGK</sequence>
<reference evidence="7" key="1">
    <citation type="journal article" date="2023" name="Commun. Biol.">
        <title>Genome analysis of Parmales, the sister group of diatoms, reveals the evolutionary specialization of diatoms from phago-mixotrophs to photoautotrophs.</title>
        <authorList>
            <person name="Ban H."/>
            <person name="Sato S."/>
            <person name="Yoshikawa S."/>
            <person name="Yamada K."/>
            <person name="Nakamura Y."/>
            <person name="Ichinomiya M."/>
            <person name="Sato N."/>
            <person name="Blanc-Mathieu R."/>
            <person name="Endo H."/>
            <person name="Kuwata A."/>
            <person name="Ogata H."/>
        </authorList>
    </citation>
    <scope>NUCLEOTIDE SEQUENCE [LARGE SCALE GENOMIC DNA]</scope>
</reference>
<feature type="region of interest" description="Disordered" evidence="4">
    <location>
        <begin position="713"/>
        <end position="792"/>
    </location>
</feature>
<dbReference type="InterPro" id="IPR033467">
    <property type="entry name" value="Tesmin/TSO1-like_CXC"/>
</dbReference>
<dbReference type="PANTHER" id="PTHR12446:SF34">
    <property type="entry name" value="PROTEIN LIN-54 HOMOLOG"/>
    <property type="match status" value="1"/>
</dbReference>
<evidence type="ECO:0000256" key="4">
    <source>
        <dbReference type="SAM" id="MobiDB-lite"/>
    </source>
</evidence>
<evidence type="ECO:0000259" key="5">
    <source>
        <dbReference type="PROSITE" id="PS51634"/>
    </source>
</evidence>
<feature type="compositionally biased region" description="Polar residues" evidence="4">
    <location>
        <begin position="232"/>
        <end position="271"/>
    </location>
</feature>
<comment type="subcellular location">
    <subcellularLocation>
        <location evidence="1">Nucleus</location>
    </subcellularLocation>
</comment>
<dbReference type="SMART" id="SM01114">
    <property type="entry name" value="CXC"/>
    <property type="match status" value="2"/>
</dbReference>
<keyword evidence="3" id="KW-0539">Nucleus</keyword>
<proteinExistence type="inferred from homology"/>
<feature type="compositionally biased region" description="Basic and acidic residues" evidence="4">
    <location>
        <begin position="108"/>
        <end position="117"/>
    </location>
</feature>
<evidence type="ECO:0000313" key="7">
    <source>
        <dbReference type="Proteomes" id="UP001165065"/>
    </source>
</evidence>
<keyword evidence="7" id="KW-1185">Reference proteome</keyword>
<feature type="region of interest" description="Disordered" evidence="4">
    <location>
        <begin position="415"/>
        <end position="499"/>
    </location>
</feature>
<evidence type="ECO:0000256" key="3">
    <source>
        <dbReference type="ARBA" id="ARBA00023242"/>
    </source>
</evidence>
<dbReference type="InterPro" id="IPR005172">
    <property type="entry name" value="CRC"/>
</dbReference>
<organism evidence="6 7">
    <name type="scientific">Triparma columacea</name>
    <dbReference type="NCBI Taxonomy" id="722753"/>
    <lineage>
        <taxon>Eukaryota</taxon>
        <taxon>Sar</taxon>
        <taxon>Stramenopiles</taxon>
        <taxon>Ochrophyta</taxon>
        <taxon>Bolidophyceae</taxon>
        <taxon>Parmales</taxon>
        <taxon>Triparmaceae</taxon>
        <taxon>Triparma</taxon>
    </lineage>
</organism>
<dbReference type="EMBL" id="BRYA01000193">
    <property type="protein sequence ID" value="GMI43448.1"/>
    <property type="molecule type" value="Genomic_DNA"/>
</dbReference>
<comment type="similarity">
    <text evidence="2">Belongs to the lin-54 family.</text>
</comment>
<dbReference type="GO" id="GO:0006355">
    <property type="term" value="P:regulation of DNA-templated transcription"/>
    <property type="evidence" value="ECO:0007669"/>
    <property type="project" value="TreeGrafter"/>
</dbReference>
<protein>
    <recommendedName>
        <fullName evidence="5">CRC domain-containing protein</fullName>
    </recommendedName>
</protein>
<gene>
    <name evidence="6" type="ORF">TrCOL_g12566</name>
</gene>
<evidence type="ECO:0000256" key="1">
    <source>
        <dbReference type="ARBA" id="ARBA00004123"/>
    </source>
</evidence>
<dbReference type="InterPro" id="IPR028307">
    <property type="entry name" value="Lin-54_fam"/>
</dbReference>
<accession>A0A9W7GGG1</accession>
<dbReference type="Proteomes" id="UP001165065">
    <property type="component" value="Unassembled WGS sequence"/>
</dbReference>
<comment type="caution">
    <text evidence="6">The sequence shown here is derived from an EMBL/GenBank/DDBJ whole genome shotgun (WGS) entry which is preliminary data.</text>
</comment>
<feature type="compositionally biased region" description="Acidic residues" evidence="4">
    <location>
        <begin position="421"/>
        <end position="431"/>
    </location>
</feature>
<feature type="region of interest" description="Disordered" evidence="4">
    <location>
        <begin position="1"/>
        <end position="361"/>
    </location>
</feature>
<name>A0A9W7GGG1_9STRA</name>
<feature type="compositionally biased region" description="Gly residues" evidence="4">
    <location>
        <begin position="469"/>
        <end position="490"/>
    </location>
</feature>
<feature type="compositionally biased region" description="Low complexity" evidence="4">
    <location>
        <begin position="196"/>
        <end position="219"/>
    </location>
</feature>
<dbReference type="PANTHER" id="PTHR12446">
    <property type="entry name" value="TESMIN/TSO1-RELATED"/>
    <property type="match status" value="1"/>
</dbReference>
<dbReference type="GO" id="GO:0005634">
    <property type="term" value="C:nucleus"/>
    <property type="evidence" value="ECO:0007669"/>
    <property type="project" value="UniProtKB-SubCell"/>
</dbReference>
<dbReference type="OrthoDB" id="6283463at2759"/>
<feature type="compositionally biased region" description="Acidic residues" evidence="4">
    <location>
        <begin position="730"/>
        <end position="739"/>
    </location>
</feature>
<feature type="compositionally biased region" description="Basic and acidic residues" evidence="4">
    <location>
        <begin position="450"/>
        <end position="461"/>
    </location>
</feature>
<dbReference type="PROSITE" id="PS51634">
    <property type="entry name" value="CRC"/>
    <property type="match status" value="1"/>
</dbReference>
<dbReference type="Pfam" id="PF03638">
    <property type="entry name" value="TCR"/>
    <property type="match status" value="2"/>
</dbReference>
<feature type="compositionally biased region" description="Polar residues" evidence="4">
    <location>
        <begin position="753"/>
        <end position="767"/>
    </location>
</feature>
<evidence type="ECO:0000313" key="6">
    <source>
        <dbReference type="EMBL" id="GMI43448.1"/>
    </source>
</evidence>
<dbReference type="AlphaFoldDB" id="A0A9W7GGG1"/>